<dbReference type="AlphaFoldDB" id="A0A177BSY8"/>
<proteinExistence type="predicted"/>
<evidence type="ECO:0000313" key="2">
    <source>
        <dbReference type="EMBL" id="OAF98512.1"/>
    </source>
</evidence>
<feature type="region of interest" description="Disordered" evidence="1">
    <location>
        <begin position="1"/>
        <end position="113"/>
    </location>
</feature>
<sequence length="245" mass="25914">MPAKRVRSESPAAARCKRPRRSAHREGESDRTPNAAECPTAPCPPPQPLPEAAPETLLTTGGSASDTESGRSRSRSPAARESPPGSPAPPQPLTEANLEALNRSSLPEASCLSESAPSMSASAASTSADDIAARLKLQAYRIHVDTTVSMPVELQAHITTHITKARRPEEKVSPYAQRVVDKRADAAKVREDSAIRSLEPALMAGLHGDDEHSFPGVAADFKCKISRALLPCGSDEVRSAYGPLA</sequence>
<evidence type="ECO:0000256" key="1">
    <source>
        <dbReference type="SAM" id="MobiDB-lite"/>
    </source>
</evidence>
<keyword evidence="3" id="KW-1185">Reference proteome</keyword>
<protein>
    <submittedName>
        <fullName evidence="2">Uncharacterized protein</fullName>
    </submittedName>
</protein>
<organism evidence="2 3">
    <name type="scientific">Paraphaeosphaeria sporulosa</name>
    <dbReference type="NCBI Taxonomy" id="1460663"/>
    <lineage>
        <taxon>Eukaryota</taxon>
        <taxon>Fungi</taxon>
        <taxon>Dikarya</taxon>
        <taxon>Ascomycota</taxon>
        <taxon>Pezizomycotina</taxon>
        <taxon>Dothideomycetes</taxon>
        <taxon>Pleosporomycetidae</taxon>
        <taxon>Pleosporales</taxon>
        <taxon>Massarineae</taxon>
        <taxon>Didymosphaeriaceae</taxon>
        <taxon>Paraphaeosphaeria</taxon>
    </lineage>
</organism>
<name>A0A177BSY8_9PLEO</name>
<dbReference type="InParanoid" id="A0A177BSY8"/>
<dbReference type="GeneID" id="28770083"/>
<dbReference type="Proteomes" id="UP000077069">
    <property type="component" value="Unassembled WGS sequence"/>
</dbReference>
<dbReference type="OrthoDB" id="5426775at2759"/>
<gene>
    <name evidence="2" type="ORF">CC84DRAFT_520049</name>
</gene>
<evidence type="ECO:0000313" key="3">
    <source>
        <dbReference type="Proteomes" id="UP000077069"/>
    </source>
</evidence>
<dbReference type="EMBL" id="KV441569">
    <property type="protein sequence ID" value="OAF98512.1"/>
    <property type="molecule type" value="Genomic_DNA"/>
</dbReference>
<feature type="compositionally biased region" description="Pro residues" evidence="1">
    <location>
        <begin position="41"/>
        <end position="51"/>
    </location>
</feature>
<reference evidence="2 3" key="1">
    <citation type="submission" date="2016-05" db="EMBL/GenBank/DDBJ databases">
        <title>Comparative analysis of secretome profiles of manganese(II)-oxidizing ascomycete fungi.</title>
        <authorList>
            <consortium name="DOE Joint Genome Institute"/>
            <person name="Zeiner C.A."/>
            <person name="Purvine S.O."/>
            <person name="Zink E.M."/>
            <person name="Wu S."/>
            <person name="Pasa-Tolic L."/>
            <person name="Chaput D.L."/>
            <person name="Haridas S."/>
            <person name="Grigoriev I.V."/>
            <person name="Santelli C.M."/>
            <person name="Hansel C.M."/>
        </authorList>
    </citation>
    <scope>NUCLEOTIDE SEQUENCE [LARGE SCALE GENOMIC DNA]</scope>
    <source>
        <strain evidence="2 3">AP3s5-JAC2a</strain>
    </source>
</reference>
<dbReference type="RefSeq" id="XP_018028878.1">
    <property type="nucleotide sequence ID" value="XM_018186597.1"/>
</dbReference>
<accession>A0A177BSY8</accession>